<dbReference type="SUPFAM" id="SSF51604">
    <property type="entry name" value="Enolase C-terminal domain-like"/>
    <property type="match status" value="1"/>
</dbReference>
<keyword evidence="1" id="KW-0479">Metal-binding</keyword>
<accession>A0A2T2WCK3</accession>
<name>A0A2T2WCK3_9FIRM</name>
<reference evidence="2 3" key="1">
    <citation type="journal article" date="2014" name="BMC Genomics">
        <title>Comparison of environmental and isolate Sulfobacillus genomes reveals diverse carbon, sulfur, nitrogen, and hydrogen metabolisms.</title>
        <authorList>
            <person name="Justice N.B."/>
            <person name="Norman A."/>
            <person name="Brown C.T."/>
            <person name="Singh A."/>
            <person name="Thomas B.C."/>
            <person name="Banfield J.F."/>
        </authorList>
    </citation>
    <scope>NUCLEOTIDE SEQUENCE [LARGE SCALE GENOMIC DNA]</scope>
    <source>
        <strain evidence="2">AMDSBA3</strain>
    </source>
</reference>
<gene>
    <name evidence="2" type="ORF">C7B45_17355</name>
</gene>
<comment type="caution">
    <text evidence="2">The sequence shown here is derived from an EMBL/GenBank/DDBJ whole genome shotgun (WGS) entry which is preliminary data.</text>
</comment>
<organism evidence="2 3">
    <name type="scientific">Sulfobacillus acidophilus</name>
    <dbReference type="NCBI Taxonomy" id="53633"/>
    <lineage>
        <taxon>Bacteria</taxon>
        <taxon>Bacillati</taxon>
        <taxon>Bacillota</taxon>
        <taxon>Clostridia</taxon>
        <taxon>Eubacteriales</taxon>
        <taxon>Clostridiales Family XVII. Incertae Sedis</taxon>
        <taxon>Sulfobacillus</taxon>
    </lineage>
</organism>
<dbReference type="EMBL" id="PXYV01000106">
    <property type="protein sequence ID" value="PSR19958.1"/>
    <property type="molecule type" value="Genomic_DNA"/>
</dbReference>
<dbReference type="Gene3D" id="3.20.20.120">
    <property type="entry name" value="Enolase-like C-terminal domain"/>
    <property type="match status" value="1"/>
</dbReference>
<protein>
    <submittedName>
        <fullName evidence="2">Uncharacterized protein</fullName>
    </submittedName>
</protein>
<evidence type="ECO:0000313" key="3">
    <source>
        <dbReference type="Proteomes" id="UP000241848"/>
    </source>
</evidence>
<sequence length="80" mass="8809">MAEIRHQSVMLHCGEELATPIALAFDVVGRVEHLPAIGLYELGLISERLPYANGMLTPFNGPGHGVVFDVERLGDLRRLE</sequence>
<proteinExistence type="predicted"/>
<dbReference type="InterPro" id="IPR036849">
    <property type="entry name" value="Enolase-like_C_sf"/>
</dbReference>
<evidence type="ECO:0000256" key="1">
    <source>
        <dbReference type="ARBA" id="ARBA00022723"/>
    </source>
</evidence>
<dbReference type="Proteomes" id="UP000241848">
    <property type="component" value="Unassembled WGS sequence"/>
</dbReference>
<dbReference type="GO" id="GO:0046872">
    <property type="term" value="F:metal ion binding"/>
    <property type="evidence" value="ECO:0007669"/>
    <property type="project" value="UniProtKB-KW"/>
</dbReference>
<evidence type="ECO:0000313" key="2">
    <source>
        <dbReference type="EMBL" id="PSR19958.1"/>
    </source>
</evidence>
<dbReference type="AlphaFoldDB" id="A0A2T2WCK3"/>